<keyword evidence="1" id="KW-1133">Transmembrane helix</keyword>
<reference evidence="2 3" key="1">
    <citation type="submission" date="2024-01" db="EMBL/GenBank/DDBJ databases">
        <title>A telomere-to-telomere, gap-free genome of sweet tea (Lithocarpus litseifolius).</title>
        <authorList>
            <person name="Zhou J."/>
        </authorList>
    </citation>
    <scope>NUCLEOTIDE SEQUENCE [LARGE SCALE GENOMIC DNA]</scope>
    <source>
        <strain evidence="2">Zhou-2022a</strain>
        <tissue evidence="2">Leaf</tissue>
    </source>
</reference>
<dbReference type="EMBL" id="JAZDWU010000002">
    <property type="protein sequence ID" value="KAL0010690.1"/>
    <property type="molecule type" value="Genomic_DNA"/>
</dbReference>
<gene>
    <name evidence="2" type="ORF">SO802_005798</name>
</gene>
<feature type="transmembrane region" description="Helical" evidence="1">
    <location>
        <begin position="115"/>
        <end position="136"/>
    </location>
</feature>
<organism evidence="2 3">
    <name type="scientific">Lithocarpus litseifolius</name>
    <dbReference type="NCBI Taxonomy" id="425828"/>
    <lineage>
        <taxon>Eukaryota</taxon>
        <taxon>Viridiplantae</taxon>
        <taxon>Streptophyta</taxon>
        <taxon>Embryophyta</taxon>
        <taxon>Tracheophyta</taxon>
        <taxon>Spermatophyta</taxon>
        <taxon>Magnoliopsida</taxon>
        <taxon>eudicotyledons</taxon>
        <taxon>Gunneridae</taxon>
        <taxon>Pentapetalae</taxon>
        <taxon>rosids</taxon>
        <taxon>fabids</taxon>
        <taxon>Fagales</taxon>
        <taxon>Fagaceae</taxon>
        <taxon>Lithocarpus</taxon>
    </lineage>
</organism>
<accession>A0AAW2DNC3</accession>
<evidence type="ECO:0000256" key="1">
    <source>
        <dbReference type="SAM" id="Phobius"/>
    </source>
</evidence>
<keyword evidence="3" id="KW-1185">Reference proteome</keyword>
<evidence type="ECO:0000313" key="3">
    <source>
        <dbReference type="Proteomes" id="UP001459277"/>
    </source>
</evidence>
<protein>
    <submittedName>
        <fullName evidence="2">Uncharacterized protein</fullName>
    </submittedName>
</protein>
<keyword evidence="1" id="KW-0472">Membrane</keyword>
<proteinExistence type="predicted"/>
<sequence length="164" mass="17993">MISLIGGSIDPTKGHVLNLITQGSDILKDKLHIHEGLAKSLIKAMTTTFFSSKFDTSCKLHSIASASAPPGQQQECFFFPTTIPAAWISTAVSQFMGWTFDSFPLAESSKFRKRISFMIGTVLCVAAIANGVMLAFHNRNVEYTGCNGSNGHVVVRILDHWEWL</sequence>
<comment type="caution">
    <text evidence="2">The sequence shown here is derived from an EMBL/GenBank/DDBJ whole genome shotgun (WGS) entry which is preliminary data.</text>
</comment>
<name>A0AAW2DNC3_9ROSI</name>
<dbReference type="AlphaFoldDB" id="A0AAW2DNC3"/>
<keyword evidence="1" id="KW-0812">Transmembrane</keyword>
<evidence type="ECO:0000313" key="2">
    <source>
        <dbReference type="EMBL" id="KAL0010690.1"/>
    </source>
</evidence>
<dbReference type="Proteomes" id="UP001459277">
    <property type="component" value="Unassembled WGS sequence"/>
</dbReference>